<dbReference type="Proteomes" id="UP000828048">
    <property type="component" value="Chromosome 10"/>
</dbReference>
<reference evidence="1 2" key="1">
    <citation type="journal article" date="2021" name="Hortic Res">
        <title>High-quality reference genome and annotation aids understanding of berry development for evergreen blueberry (Vaccinium darrowii).</title>
        <authorList>
            <person name="Yu J."/>
            <person name="Hulse-Kemp A.M."/>
            <person name="Babiker E."/>
            <person name="Staton M."/>
        </authorList>
    </citation>
    <scope>NUCLEOTIDE SEQUENCE [LARGE SCALE GENOMIC DNA]</scope>
    <source>
        <strain evidence="2">cv. NJ 8807/NJ 8810</strain>
        <tissue evidence="1">Young leaf</tissue>
    </source>
</reference>
<proteinExistence type="predicted"/>
<evidence type="ECO:0000313" key="1">
    <source>
        <dbReference type="EMBL" id="KAH7841214.1"/>
    </source>
</evidence>
<evidence type="ECO:0000313" key="2">
    <source>
        <dbReference type="Proteomes" id="UP000828048"/>
    </source>
</evidence>
<accession>A0ACB7XK71</accession>
<keyword evidence="2" id="KW-1185">Reference proteome</keyword>
<sequence length="443" mass="49135">MSKLLPGPRSPLMLGNGTQSDGEFEEEDEFRFREGKHWQKGDEIGYQEPVEEVDDEIVKDWGYEEDAGEYLEPMVNSYGHKSTEKDDKEPRNYGDDIVEEDGYVKDVGEDLEGKDKEPLEQRDVRIEGIGEDVPVAKRSKWEQPIDVHQVDVVGKSEKNGGVITGTVVARERDDKVDTCNKEEDLARETTGLLQKVRNEGDVGDPMGKDNGQGKEISDIAKDTDQKNLTLAAEMKKPSEVKSVKFEKLIGKMKGGKKRNKGPKQSKEIRERTTEENVDAVPGVAEQVVEGIKEDNRDEMKAEKVVVVEEPIGDISKPLKGNTFVKAASGNGAGEKYSNKTDEKPEGHTSEGSLELTELKHGGIDTVMPASKVPLSEKKIWEHIEALRSIVGYKAAPHATCVEEIKALYIFTGVEPPAASFRNPSDLVEVNDRLQFLMSIVGVK</sequence>
<gene>
    <name evidence="1" type="ORF">Vadar_027170</name>
</gene>
<name>A0ACB7XK71_9ERIC</name>
<dbReference type="EMBL" id="CM037160">
    <property type="protein sequence ID" value="KAH7841214.1"/>
    <property type="molecule type" value="Genomic_DNA"/>
</dbReference>
<organism evidence="1 2">
    <name type="scientific">Vaccinium darrowii</name>
    <dbReference type="NCBI Taxonomy" id="229202"/>
    <lineage>
        <taxon>Eukaryota</taxon>
        <taxon>Viridiplantae</taxon>
        <taxon>Streptophyta</taxon>
        <taxon>Embryophyta</taxon>
        <taxon>Tracheophyta</taxon>
        <taxon>Spermatophyta</taxon>
        <taxon>Magnoliopsida</taxon>
        <taxon>eudicotyledons</taxon>
        <taxon>Gunneridae</taxon>
        <taxon>Pentapetalae</taxon>
        <taxon>asterids</taxon>
        <taxon>Ericales</taxon>
        <taxon>Ericaceae</taxon>
        <taxon>Vaccinioideae</taxon>
        <taxon>Vaccinieae</taxon>
        <taxon>Vaccinium</taxon>
    </lineage>
</organism>
<protein>
    <submittedName>
        <fullName evidence="1">Uncharacterized protein</fullName>
    </submittedName>
</protein>
<comment type="caution">
    <text evidence="1">The sequence shown here is derived from an EMBL/GenBank/DDBJ whole genome shotgun (WGS) entry which is preliminary data.</text>
</comment>